<dbReference type="InterPro" id="IPR037152">
    <property type="entry name" value="L-asparaginase_N_sf"/>
</dbReference>
<dbReference type="PANTHER" id="PTHR11707">
    <property type="entry name" value="L-ASPARAGINASE"/>
    <property type="match status" value="1"/>
</dbReference>
<feature type="binding site" evidence="3">
    <location>
        <begin position="88"/>
        <end position="89"/>
    </location>
    <ligand>
        <name>substrate</name>
    </ligand>
</feature>
<sequence length="321" mass="34852">MAHFLIINTGGTIGMVHGDRGLEPRAGEIEAALSGQPALRDWQQHQLSWHHWDPLLDSSDLQPTHWYDLAATIRAHAHLAGVLIVHGTDTLAYTASALSYLLTDLSLPVVITGSMLPISAPDTDAIANLQLSLSALLAAKPEVVVALAGQLLPGSRVTKISTELDNSFAAPGWHEQRWALPANSQPMRIQKNWRPAAIGVLTLYPGIPMDGLMSMVDRFYRAIVINAFGNGNAAKDRALQRILSKALEKGIPVFVRSQCLNGAVDFRLYAAGAVFDENGAVACGAMPFEAVITKLQILCSEFDRSEQVIAGFNQQFAREWQ</sequence>
<dbReference type="GO" id="GO:0006520">
    <property type="term" value="P:amino acid metabolic process"/>
    <property type="evidence" value="ECO:0007669"/>
    <property type="project" value="InterPro"/>
</dbReference>
<evidence type="ECO:0000256" key="3">
    <source>
        <dbReference type="PIRSR" id="PIRSR001220-2"/>
    </source>
</evidence>
<dbReference type="PIRSF" id="PIRSF001220">
    <property type="entry name" value="L-ASNase_gatD"/>
    <property type="match status" value="1"/>
</dbReference>
<feature type="active site" description="O-isoaspartyl threonine intermediate" evidence="2">
    <location>
        <position position="12"/>
    </location>
</feature>
<comment type="similarity">
    <text evidence="1">Belongs to the asparaginase 1 family.</text>
</comment>
<dbReference type="PIRSF" id="PIRSF500176">
    <property type="entry name" value="L_ASNase"/>
    <property type="match status" value="1"/>
</dbReference>
<gene>
    <name evidence="8" type="ORF">REIFOR_01203</name>
</gene>
<dbReference type="PANTHER" id="PTHR11707:SF28">
    <property type="entry name" value="60 KDA LYSOPHOSPHOLIPASE"/>
    <property type="match status" value="1"/>
</dbReference>
<keyword evidence="8" id="KW-0378">Hydrolase</keyword>
<organism evidence="8 9">
    <name type="scientific">Reinekea forsetii</name>
    <dbReference type="NCBI Taxonomy" id="1336806"/>
    <lineage>
        <taxon>Bacteria</taxon>
        <taxon>Pseudomonadati</taxon>
        <taxon>Pseudomonadota</taxon>
        <taxon>Gammaproteobacteria</taxon>
        <taxon>Oceanospirillales</taxon>
        <taxon>Saccharospirillaceae</taxon>
        <taxon>Reinekea</taxon>
    </lineage>
</organism>
<dbReference type="SMART" id="SM00870">
    <property type="entry name" value="Asparaginase"/>
    <property type="match status" value="1"/>
</dbReference>
<dbReference type="AlphaFoldDB" id="A0A2K8KQM1"/>
<dbReference type="InterPro" id="IPR027474">
    <property type="entry name" value="L-asparaginase_N"/>
</dbReference>
<dbReference type="InterPro" id="IPR036152">
    <property type="entry name" value="Asp/glu_Ase-like_sf"/>
</dbReference>
<dbReference type="OrthoDB" id="9788068at2"/>
<evidence type="ECO:0000313" key="8">
    <source>
        <dbReference type="EMBL" id="ATX76349.1"/>
    </source>
</evidence>
<feature type="domain" description="L-asparaginase N-terminal" evidence="6">
    <location>
        <begin position="5"/>
        <end position="172"/>
    </location>
</feature>
<dbReference type="PRINTS" id="PR00139">
    <property type="entry name" value="ASNGLNASE"/>
</dbReference>
<protein>
    <submittedName>
        <fullName evidence="8">L-asparaginase</fullName>
        <ecNumber evidence="8">3.5.1.1</ecNumber>
    </submittedName>
</protein>
<dbReference type="KEGG" id="rfo:REIFOR_01203"/>
<dbReference type="Pfam" id="PF17763">
    <property type="entry name" value="Asparaginase_C"/>
    <property type="match status" value="1"/>
</dbReference>
<evidence type="ECO:0000256" key="2">
    <source>
        <dbReference type="PIRSR" id="PIRSR001220-1"/>
    </source>
</evidence>
<dbReference type="Pfam" id="PF00710">
    <property type="entry name" value="Asparaginase"/>
    <property type="match status" value="1"/>
</dbReference>
<dbReference type="PROSITE" id="PS00917">
    <property type="entry name" value="ASN_GLN_ASE_2"/>
    <property type="match status" value="1"/>
</dbReference>
<evidence type="ECO:0000256" key="4">
    <source>
        <dbReference type="PROSITE-ProRule" id="PRU10099"/>
    </source>
</evidence>
<feature type="active site" evidence="4">
    <location>
        <position position="12"/>
    </location>
</feature>
<evidence type="ECO:0000256" key="5">
    <source>
        <dbReference type="PROSITE-ProRule" id="PRU10100"/>
    </source>
</evidence>
<reference evidence="8 9" key="1">
    <citation type="journal article" date="2017" name="Environ. Microbiol.">
        <title>Genomic and physiological analyses of 'Reinekea forsetii' reveal a versatile opportunistic lifestyle during spring algae blooms.</title>
        <authorList>
            <person name="Avci B."/>
            <person name="Hahnke R.L."/>
            <person name="Chafee M."/>
            <person name="Fischer T."/>
            <person name="Gruber-Vodicka H."/>
            <person name="Tegetmeyer H.E."/>
            <person name="Harder J."/>
            <person name="Fuchs B.M."/>
            <person name="Amann R.I."/>
            <person name="Teeling H."/>
        </authorList>
    </citation>
    <scope>NUCLEOTIDE SEQUENCE [LARGE SCALE GENOMIC DNA]</scope>
    <source>
        <strain evidence="8 9">Hel1_31_D35</strain>
    </source>
</reference>
<dbReference type="InterPro" id="IPR027473">
    <property type="entry name" value="L-asparaginase_C"/>
</dbReference>
<proteinExistence type="inferred from homology"/>
<evidence type="ECO:0000259" key="7">
    <source>
        <dbReference type="Pfam" id="PF17763"/>
    </source>
</evidence>
<dbReference type="InterPro" id="IPR040919">
    <property type="entry name" value="Asparaginase_C"/>
</dbReference>
<dbReference type="SFLD" id="SFLDS00057">
    <property type="entry name" value="Glutaminase/Asparaginase"/>
    <property type="match status" value="1"/>
</dbReference>
<keyword evidence="9" id="KW-1185">Reference proteome</keyword>
<dbReference type="Gene3D" id="3.40.50.1170">
    <property type="entry name" value="L-asparaginase, N-terminal domain"/>
    <property type="match status" value="1"/>
</dbReference>
<feature type="binding site" evidence="3">
    <location>
        <position position="58"/>
    </location>
    <ligand>
        <name>substrate</name>
    </ligand>
</feature>
<dbReference type="Proteomes" id="UP000229757">
    <property type="component" value="Chromosome"/>
</dbReference>
<evidence type="ECO:0000313" key="9">
    <source>
        <dbReference type="Proteomes" id="UP000229757"/>
    </source>
</evidence>
<dbReference type="PROSITE" id="PS51732">
    <property type="entry name" value="ASN_GLN_ASE_3"/>
    <property type="match status" value="1"/>
</dbReference>
<dbReference type="EMBL" id="CP011797">
    <property type="protein sequence ID" value="ATX76349.1"/>
    <property type="molecule type" value="Genomic_DNA"/>
</dbReference>
<evidence type="ECO:0000256" key="1">
    <source>
        <dbReference type="ARBA" id="ARBA00010518"/>
    </source>
</evidence>
<dbReference type="SUPFAM" id="SSF53774">
    <property type="entry name" value="Glutaminase/Asparaginase"/>
    <property type="match status" value="1"/>
</dbReference>
<accession>A0A2K8KQM1</accession>
<dbReference type="InterPro" id="IPR006034">
    <property type="entry name" value="Asparaginase/glutaminase-like"/>
</dbReference>
<dbReference type="InterPro" id="IPR020827">
    <property type="entry name" value="Asparaginase/glutaminase_AS1"/>
</dbReference>
<feature type="domain" description="Asparaginase/glutaminase C-terminal" evidence="7">
    <location>
        <begin position="198"/>
        <end position="308"/>
    </location>
</feature>
<dbReference type="InterPro" id="IPR027475">
    <property type="entry name" value="Asparaginase/glutaminase_AS2"/>
</dbReference>
<dbReference type="Gene3D" id="3.40.50.40">
    <property type="match status" value="1"/>
</dbReference>
<dbReference type="RefSeq" id="WP_100256694.1">
    <property type="nucleotide sequence ID" value="NZ_CP011797.1"/>
</dbReference>
<dbReference type="EC" id="3.5.1.1" evidence="8"/>
<name>A0A2K8KQM1_9GAMM</name>
<evidence type="ECO:0000259" key="6">
    <source>
        <dbReference type="Pfam" id="PF00710"/>
    </source>
</evidence>
<dbReference type="PROSITE" id="PS00144">
    <property type="entry name" value="ASN_GLN_ASE_1"/>
    <property type="match status" value="1"/>
</dbReference>
<dbReference type="GO" id="GO:0004067">
    <property type="term" value="F:asparaginase activity"/>
    <property type="evidence" value="ECO:0007669"/>
    <property type="project" value="UniProtKB-UniRule"/>
</dbReference>
<feature type="active site" evidence="5">
    <location>
        <position position="88"/>
    </location>
</feature>